<dbReference type="RefSeq" id="WP_062482459.1">
    <property type="nucleotide sequence ID" value="NZ_LN885086.1"/>
</dbReference>
<dbReference type="EMBL" id="LN885086">
    <property type="protein sequence ID" value="CUQ65340.1"/>
    <property type="molecule type" value="Genomic_DNA"/>
</dbReference>
<proteinExistence type="predicted"/>
<evidence type="ECO:0000313" key="3">
    <source>
        <dbReference type="EMBL" id="CUQ65340.1"/>
    </source>
</evidence>
<feature type="chain" id="PRO_5006623393" evidence="2">
    <location>
        <begin position="25"/>
        <end position="76"/>
    </location>
</feature>
<dbReference type="OrthoDB" id="9867124at2"/>
<reference evidence="4" key="1">
    <citation type="submission" date="2015-09" db="EMBL/GenBank/DDBJ databases">
        <authorList>
            <person name="Daims H."/>
        </authorList>
    </citation>
    <scope>NUCLEOTIDE SEQUENCE [LARGE SCALE GENOMIC DNA]</scope>
</reference>
<dbReference type="STRING" id="1715989.NITINOP_0364"/>
<feature type="signal peptide" evidence="2">
    <location>
        <begin position="1"/>
        <end position="24"/>
    </location>
</feature>
<name>A0A0S4KLN1_9BACT</name>
<evidence type="ECO:0000256" key="1">
    <source>
        <dbReference type="SAM" id="MobiDB-lite"/>
    </source>
</evidence>
<evidence type="ECO:0000313" key="4">
    <source>
        <dbReference type="Proteomes" id="UP000066284"/>
    </source>
</evidence>
<accession>A0A0S4KLN1</accession>
<feature type="region of interest" description="Disordered" evidence="1">
    <location>
        <begin position="43"/>
        <end position="76"/>
    </location>
</feature>
<gene>
    <name evidence="3" type="ORF">NITINOP_0364</name>
</gene>
<evidence type="ECO:0000256" key="2">
    <source>
        <dbReference type="SAM" id="SignalP"/>
    </source>
</evidence>
<dbReference type="PROSITE" id="PS51257">
    <property type="entry name" value="PROKAR_LIPOPROTEIN"/>
    <property type="match status" value="1"/>
</dbReference>
<sequence length="76" mass="7624">MRSSVYSSLGVVLALGLLSGCSGSGSDTVPVVSPTGPVAAIEDQRDLPEPEALTSEEATLVGQAESEPDPASLPDL</sequence>
<dbReference type="KEGG" id="nio:NITINOP_0364"/>
<dbReference type="Proteomes" id="UP000066284">
    <property type="component" value="Chromosome 1"/>
</dbReference>
<keyword evidence="2" id="KW-0732">Signal</keyword>
<protein>
    <submittedName>
        <fullName evidence="3">Uncharacterized protein</fullName>
    </submittedName>
</protein>
<organism evidence="3 4">
    <name type="scientific">Candidatus Nitrospira inopinata</name>
    <dbReference type="NCBI Taxonomy" id="1715989"/>
    <lineage>
        <taxon>Bacteria</taxon>
        <taxon>Pseudomonadati</taxon>
        <taxon>Nitrospirota</taxon>
        <taxon>Nitrospiria</taxon>
        <taxon>Nitrospirales</taxon>
        <taxon>Nitrospiraceae</taxon>
        <taxon>Nitrospira</taxon>
    </lineage>
</organism>
<keyword evidence="4" id="KW-1185">Reference proteome</keyword>
<dbReference type="AlphaFoldDB" id="A0A0S4KLN1"/>